<organism evidence="2 3">
    <name type="scientific">Smittium megazygosporum</name>
    <dbReference type="NCBI Taxonomy" id="133381"/>
    <lineage>
        <taxon>Eukaryota</taxon>
        <taxon>Fungi</taxon>
        <taxon>Fungi incertae sedis</taxon>
        <taxon>Zoopagomycota</taxon>
        <taxon>Kickxellomycotina</taxon>
        <taxon>Harpellomycetes</taxon>
        <taxon>Harpellales</taxon>
        <taxon>Legeriomycetaceae</taxon>
        <taxon>Smittium</taxon>
    </lineage>
</organism>
<evidence type="ECO:0000313" key="3">
    <source>
        <dbReference type="Proteomes" id="UP000245609"/>
    </source>
</evidence>
<evidence type="ECO:0000313" key="2">
    <source>
        <dbReference type="EMBL" id="PVV01564.1"/>
    </source>
</evidence>
<dbReference type="Proteomes" id="UP000245609">
    <property type="component" value="Unassembled WGS sequence"/>
</dbReference>
<accession>A0A2T9ZAG0</accession>
<gene>
    <name evidence="2" type="ORF">BB560_004017</name>
</gene>
<keyword evidence="3" id="KW-1185">Reference proteome</keyword>
<feature type="compositionally biased region" description="Basic and acidic residues" evidence="1">
    <location>
        <begin position="161"/>
        <end position="175"/>
    </location>
</feature>
<reference evidence="2 3" key="1">
    <citation type="journal article" date="2018" name="MBio">
        <title>Comparative Genomics Reveals the Core Gene Toolbox for the Fungus-Insect Symbiosis.</title>
        <authorList>
            <person name="Wang Y."/>
            <person name="Stata M."/>
            <person name="Wang W."/>
            <person name="Stajich J.E."/>
            <person name="White M.M."/>
            <person name="Moncalvo J.M."/>
        </authorList>
    </citation>
    <scope>NUCLEOTIDE SEQUENCE [LARGE SCALE GENOMIC DNA]</scope>
    <source>
        <strain evidence="2 3">SC-DP-2</strain>
    </source>
</reference>
<dbReference type="OrthoDB" id="5531153at2759"/>
<dbReference type="InterPro" id="IPR036875">
    <property type="entry name" value="Znf_CCHC_sf"/>
</dbReference>
<feature type="region of interest" description="Disordered" evidence="1">
    <location>
        <begin position="155"/>
        <end position="178"/>
    </location>
</feature>
<comment type="caution">
    <text evidence="2">The sequence shown here is derived from an EMBL/GenBank/DDBJ whole genome shotgun (WGS) entry which is preliminary data.</text>
</comment>
<feature type="non-terminal residue" evidence="2">
    <location>
        <position position="1"/>
    </location>
</feature>
<dbReference type="GO" id="GO:0003676">
    <property type="term" value="F:nucleic acid binding"/>
    <property type="evidence" value="ECO:0007669"/>
    <property type="project" value="InterPro"/>
</dbReference>
<dbReference type="EMBL" id="MBFS01000986">
    <property type="protein sequence ID" value="PVV01564.1"/>
    <property type="molecule type" value="Genomic_DNA"/>
</dbReference>
<evidence type="ECO:0008006" key="4">
    <source>
        <dbReference type="Google" id="ProtNLM"/>
    </source>
</evidence>
<dbReference type="SUPFAM" id="SSF57756">
    <property type="entry name" value="Retrovirus zinc finger-like domains"/>
    <property type="match status" value="1"/>
</dbReference>
<protein>
    <recommendedName>
        <fullName evidence="4">CCHC-type domain-containing protein</fullName>
    </recommendedName>
</protein>
<proteinExistence type="predicted"/>
<dbReference type="AlphaFoldDB" id="A0A2T9ZAG0"/>
<name>A0A2T9ZAG0_9FUNG</name>
<dbReference type="GO" id="GO:0008270">
    <property type="term" value="F:zinc ion binding"/>
    <property type="evidence" value="ECO:0007669"/>
    <property type="project" value="InterPro"/>
</dbReference>
<sequence>KSGWNDSDKLDFLELYLDGKAVGRWFDSWLLQTWFVAVPDRNGKLSRKSLSSVFAHRKATFKHGMNSKGYDRHRAKTWKNLNKVKDFSKALETAYEEKKFNKLCNLQCTTNMPVTKNSTPVDQNLMYEKMILKFDQLSLNVLNIVNCQELQQTKSVAARNRTSDLPDSGRRDEPKGYNVKSIHTHDINTLTKLSNINGTGFNKQDKLRNTGKCFYCKEFGHMSCKCAKAPWNRNKNKADHNRQNTSEKRVKSLDFEEETYPNQSNSYWNETEIEFALEVLKRESPDDFILTTKKDDHKIDYCQNESVRNFSLENIDSFLDLLKTTFDDPNTISNARDLLSRIPKVALYRNGLNEQLKDALANIQQLPEFFDDFVKLSINLDNRQFYCRLEHNRSNKYTKQSTSKHFKQESTPMEVDNVMTYNPGMPLSPLSKEEKEMRIKTENVFIVELKGTLLKNAPNYKKMHTLADNREQCG</sequence>
<evidence type="ECO:0000256" key="1">
    <source>
        <dbReference type="SAM" id="MobiDB-lite"/>
    </source>
</evidence>